<evidence type="ECO:0000313" key="3">
    <source>
        <dbReference type="Proteomes" id="UP000591131"/>
    </source>
</evidence>
<proteinExistence type="predicted"/>
<evidence type="ECO:0000313" key="2">
    <source>
        <dbReference type="EMBL" id="KAF4672080.1"/>
    </source>
</evidence>
<dbReference type="AlphaFoldDB" id="A0A7J6MLJ3"/>
<evidence type="ECO:0000256" key="1">
    <source>
        <dbReference type="SAM" id="SignalP"/>
    </source>
</evidence>
<feature type="signal peptide" evidence="1">
    <location>
        <begin position="1"/>
        <end position="20"/>
    </location>
</feature>
<reference evidence="2 3" key="1">
    <citation type="submission" date="2020-04" db="EMBL/GenBank/DDBJ databases">
        <title>Perkinsus chesapeaki whole genome sequence.</title>
        <authorList>
            <person name="Bogema D.R."/>
        </authorList>
    </citation>
    <scope>NUCLEOTIDE SEQUENCE [LARGE SCALE GENOMIC DNA]</scope>
    <source>
        <strain evidence="2">ATCC PRA-425</strain>
    </source>
</reference>
<keyword evidence="1" id="KW-0732">Signal</keyword>
<comment type="caution">
    <text evidence="2">The sequence shown here is derived from an EMBL/GenBank/DDBJ whole genome shotgun (WGS) entry which is preliminary data.</text>
</comment>
<protein>
    <submittedName>
        <fullName evidence="2">Uncharacterized protein</fullName>
    </submittedName>
</protein>
<accession>A0A7J6MLJ3</accession>
<organism evidence="2 3">
    <name type="scientific">Perkinsus chesapeaki</name>
    <name type="common">Clam parasite</name>
    <name type="synonym">Perkinsus andrewsi</name>
    <dbReference type="NCBI Taxonomy" id="330153"/>
    <lineage>
        <taxon>Eukaryota</taxon>
        <taxon>Sar</taxon>
        <taxon>Alveolata</taxon>
        <taxon>Perkinsozoa</taxon>
        <taxon>Perkinsea</taxon>
        <taxon>Perkinsida</taxon>
        <taxon>Perkinsidae</taxon>
        <taxon>Perkinsus</taxon>
    </lineage>
</organism>
<dbReference type="Proteomes" id="UP000591131">
    <property type="component" value="Unassembled WGS sequence"/>
</dbReference>
<sequence length="253" mass="28639">MSTFLVFAGIFFSVLEVNNAQEVGRYVLDTPAYYMFFDVGEDKSVYLDFRCKESSSFKDTFEDGPYPLIEGSGTQQYTIDFSLVREGSAYWYGGIRSVCNDIKPIGGDLTRLSYSNSDELHTQFLGQDKTFKRYAHELTSGSFKYTSKSAANPDGITIHYKVRSDSIVEMDAECSGRSTSIFAFRLERNDDRFQFTTYDVVDAGRGPVSKFHDKVRWACPNVLHSLDFGYLVFATDSTIFSELGGARISLRRE</sequence>
<gene>
    <name evidence="2" type="ORF">FOL47_000947</name>
</gene>
<dbReference type="EMBL" id="JAAPAO010000120">
    <property type="protein sequence ID" value="KAF4672080.1"/>
    <property type="molecule type" value="Genomic_DNA"/>
</dbReference>
<dbReference type="OrthoDB" id="427154at2759"/>
<keyword evidence="3" id="KW-1185">Reference proteome</keyword>
<feature type="chain" id="PRO_5029502509" evidence="1">
    <location>
        <begin position="21"/>
        <end position="253"/>
    </location>
</feature>
<name>A0A7J6MLJ3_PERCH</name>